<feature type="compositionally biased region" description="Acidic residues" evidence="1">
    <location>
        <begin position="110"/>
        <end position="153"/>
    </location>
</feature>
<keyword evidence="4" id="KW-1185">Reference proteome</keyword>
<dbReference type="OMA" id="MKCLWIC"/>
<feature type="region of interest" description="Disordered" evidence="1">
    <location>
        <begin position="102"/>
        <end position="171"/>
    </location>
</feature>
<evidence type="ECO:0000313" key="4">
    <source>
        <dbReference type="Proteomes" id="UP000005408"/>
    </source>
</evidence>
<evidence type="ECO:0000313" key="3">
    <source>
        <dbReference type="EnsemblMetazoa" id="G40.9:cds"/>
    </source>
</evidence>
<dbReference type="EnsemblMetazoa" id="G40.1">
    <property type="protein sequence ID" value="G40.1:cds"/>
    <property type="gene ID" value="G40"/>
</dbReference>
<dbReference type="Proteomes" id="UP000005408">
    <property type="component" value="Unassembled WGS sequence"/>
</dbReference>
<feature type="chain" id="PRO_5042432005" evidence="2">
    <location>
        <begin position="16"/>
        <end position="171"/>
    </location>
</feature>
<dbReference type="EnsemblMetazoa" id="G40.13">
    <property type="protein sequence ID" value="G40.13:cds"/>
    <property type="gene ID" value="G40"/>
</dbReference>
<dbReference type="EnsemblMetazoa" id="G40.9">
    <property type="protein sequence ID" value="G40.9:cds"/>
    <property type="gene ID" value="G40"/>
</dbReference>
<accession>A0A8W8N2G5</accession>
<sequence length="171" mass="19730">MWFLLISLLVPMVWTNPIPVSELEEAVDVLLTSVEAHGRKIKTLQDEMYNVGDVLEQQVFLLKQLKEIVEDKKDPGYADEIGAEEVKDTKVEERVLNDELQKIRNLKPEDNEEEEEEHPAEVEETEVEETEVEEMEVENESEESAETLEQEPEISEKSVETEEKESESVEA</sequence>
<reference evidence="3" key="1">
    <citation type="submission" date="2022-08" db="UniProtKB">
        <authorList>
            <consortium name="EnsemblMetazoa"/>
        </authorList>
    </citation>
    <scope>IDENTIFICATION</scope>
    <source>
        <strain evidence="3">05x7-T-G4-1.051#20</strain>
    </source>
</reference>
<organism evidence="3 4">
    <name type="scientific">Magallana gigas</name>
    <name type="common">Pacific oyster</name>
    <name type="synonym">Crassostrea gigas</name>
    <dbReference type="NCBI Taxonomy" id="29159"/>
    <lineage>
        <taxon>Eukaryota</taxon>
        <taxon>Metazoa</taxon>
        <taxon>Spiralia</taxon>
        <taxon>Lophotrochozoa</taxon>
        <taxon>Mollusca</taxon>
        <taxon>Bivalvia</taxon>
        <taxon>Autobranchia</taxon>
        <taxon>Pteriomorphia</taxon>
        <taxon>Ostreida</taxon>
        <taxon>Ostreoidea</taxon>
        <taxon>Ostreidae</taxon>
        <taxon>Magallana</taxon>
    </lineage>
</organism>
<dbReference type="AlphaFoldDB" id="A0A8W8N2G5"/>
<dbReference type="EnsemblMetazoa" id="G40.2">
    <property type="protein sequence ID" value="G40.2:cds"/>
    <property type="gene ID" value="G40"/>
</dbReference>
<dbReference type="EnsemblMetazoa" id="G40.10">
    <property type="protein sequence ID" value="G40.10:cds"/>
    <property type="gene ID" value="G40"/>
</dbReference>
<dbReference type="EnsemblMetazoa" id="G40.11">
    <property type="protein sequence ID" value="G40.11:cds"/>
    <property type="gene ID" value="G40"/>
</dbReference>
<feature type="signal peptide" evidence="2">
    <location>
        <begin position="1"/>
        <end position="15"/>
    </location>
</feature>
<name>A0A8W8N2G5_MAGGI</name>
<evidence type="ECO:0000256" key="2">
    <source>
        <dbReference type="SAM" id="SignalP"/>
    </source>
</evidence>
<evidence type="ECO:0000256" key="1">
    <source>
        <dbReference type="SAM" id="MobiDB-lite"/>
    </source>
</evidence>
<feature type="compositionally biased region" description="Acidic residues" evidence="1">
    <location>
        <begin position="162"/>
        <end position="171"/>
    </location>
</feature>
<proteinExistence type="predicted"/>
<dbReference type="OrthoDB" id="10552093at2759"/>
<keyword evidence="2" id="KW-0732">Signal</keyword>
<protein>
    <submittedName>
        <fullName evidence="3">Uncharacterized protein</fullName>
    </submittedName>
</protein>